<gene>
    <name evidence="3" type="ORF">BHR79_00480</name>
    <name evidence="4" type="ORF">EFE40_02320</name>
    <name evidence="5" type="ORF">SAMN04515625_1682</name>
</gene>
<evidence type="ECO:0000313" key="8">
    <source>
        <dbReference type="Proteomes" id="UP000267921"/>
    </source>
</evidence>
<keyword evidence="1" id="KW-0472">Membrane</keyword>
<dbReference type="GO" id="GO:0010960">
    <property type="term" value="P:magnesium ion homeostasis"/>
    <property type="evidence" value="ECO:0007669"/>
    <property type="project" value="InterPro"/>
</dbReference>
<keyword evidence="1" id="KW-1133">Transmembrane helix</keyword>
<evidence type="ECO:0000259" key="2">
    <source>
        <dbReference type="PROSITE" id="PS51846"/>
    </source>
</evidence>
<reference evidence="3 6" key="1">
    <citation type="submission" date="2016-10" db="EMBL/GenBank/DDBJ databases">
        <title>Methanohalophilus halophilus.</title>
        <authorList>
            <person name="L'haridon S."/>
        </authorList>
    </citation>
    <scope>NUCLEOTIDE SEQUENCE [LARGE SCALE GENOMIC DNA]</scope>
    <source>
        <strain evidence="3 6">Z-7982</strain>
    </source>
</reference>
<dbReference type="PANTHER" id="PTHR12064">
    <property type="entry name" value="METAL TRANSPORTER CNNM"/>
    <property type="match status" value="1"/>
</dbReference>
<proteinExistence type="predicted"/>
<keyword evidence="1" id="KW-0812">Transmembrane</keyword>
<dbReference type="KEGG" id="mhaz:BHR79_00480"/>
<feature type="transmembrane region" description="Helical" evidence="1">
    <location>
        <begin position="82"/>
        <end position="101"/>
    </location>
</feature>
<evidence type="ECO:0000313" key="6">
    <source>
        <dbReference type="Proteomes" id="UP000186879"/>
    </source>
</evidence>
<dbReference type="PANTHER" id="PTHR12064:SF94">
    <property type="entry name" value="UNEXTENDED PROTEIN"/>
    <property type="match status" value="1"/>
</dbReference>
<dbReference type="OrthoDB" id="121301at2157"/>
<keyword evidence="6" id="KW-1185">Reference proteome</keyword>
<dbReference type="Pfam" id="PF01595">
    <property type="entry name" value="CNNM"/>
    <property type="match status" value="1"/>
</dbReference>
<dbReference type="Proteomes" id="UP000198669">
    <property type="component" value="Unassembled WGS sequence"/>
</dbReference>
<dbReference type="PROSITE" id="PS51846">
    <property type="entry name" value="CNNM"/>
    <property type="match status" value="1"/>
</dbReference>
<dbReference type="EMBL" id="CP017921">
    <property type="protein sequence ID" value="APH38103.1"/>
    <property type="molecule type" value="Genomic_DNA"/>
</dbReference>
<dbReference type="EMBL" id="RJJG01000001">
    <property type="protein sequence ID" value="RNI11032.1"/>
    <property type="molecule type" value="Genomic_DNA"/>
</dbReference>
<dbReference type="Proteomes" id="UP000186879">
    <property type="component" value="Chromosome"/>
</dbReference>
<name>A0A1L3PZS7_9EURY</name>
<evidence type="ECO:0000313" key="3">
    <source>
        <dbReference type="EMBL" id="APH38103.1"/>
    </source>
</evidence>
<dbReference type="RefSeq" id="WP_072560263.1">
    <property type="nucleotide sequence ID" value="NZ_CP017921.1"/>
</dbReference>
<feature type="transmembrane region" description="Helical" evidence="1">
    <location>
        <begin position="6"/>
        <end position="34"/>
    </location>
</feature>
<reference evidence="4 8" key="3">
    <citation type="submission" date="2018-10" db="EMBL/GenBank/DDBJ databases">
        <title>Cultivation of a novel Methanohalophilus strain from Kebrit Deep of the Red Sea and a genomic comparison of members of the genus Methanohalophilus.</title>
        <authorList>
            <person name="Guan Y."/>
            <person name="Ngugi D.K."/>
            <person name="Stingl U."/>
        </authorList>
    </citation>
    <scope>NUCLEOTIDE SEQUENCE [LARGE SCALE GENOMIC DNA]</scope>
    <source>
        <strain evidence="4 8">DSM 3094</strain>
    </source>
</reference>
<evidence type="ECO:0000313" key="4">
    <source>
        <dbReference type="EMBL" id="RNI11032.1"/>
    </source>
</evidence>
<dbReference type="InterPro" id="IPR045095">
    <property type="entry name" value="ACDP"/>
</dbReference>
<protein>
    <submittedName>
        <fullName evidence="4">DUF21 domain-containing protein</fullName>
    </submittedName>
    <submittedName>
        <fullName evidence="5">Hemolysin, contains CBS domains</fullName>
    </submittedName>
    <submittedName>
        <fullName evidence="3">Mg2+ and Co2+ transporter CorB</fullName>
    </submittedName>
</protein>
<accession>A0A1L3PZS7</accession>
<feature type="transmembrane region" description="Helical" evidence="1">
    <location>
        <begin position="55"/>
        <end position="76"/>
    </location>
</feature>
<organism evidence="3 6">
    <name type="scientific">Methanohalophilus halophilus</name>
    <dbReference type="NCBI Taxonomy" id="2177"/>
    <lineage>
        <taxon>Archaea</taxon>
        <taxon>Methanobacteriati</taxon>
        <taxon>Methanobacteriota</taxon>
        <taxon>Stenosarchaea group</taxon>
        <taxon>Methanomicrobia</taxon>
        <taxon>Methanosarcinales</taxon>
        <taxon>Methanosarcinaceae</taxon>
        <taxon>Methanohalophilus</taxon>
    </lineage>
</organism>
<evidence type="ECO:0000256" key="1">
    <source>
        <dbReference type="SAM" id="Phobius"/>
    </source>
</evidence>
<dbReference type="STRING" id="2177.BHR79_00480"/>
<dbReference type="Proteomes" id="UP000267921">
    <property type="component" value="Unassembled WGS sequence"/>
</dbReference>
<dbReference type="EMBL" id="FNMU01000005">
    <property type="protein sequence ID" value="SDW82845.1"/>
    <property type="molecule type" value="Genomic_DNA"/>
</dbReference>
<reference evidence="5 7" key="2">
    <citation type="submission" date="2016-10" db="EMBL/GenBank/DDBJ databases">
        <authorList>
            <person name="de Groot N.N."/>
        </authorList>
    </citation>
    <scope>NUCLEOTIDE SEQUENCE [LARGE SCALE GENOMIC DNA]</scope>
    <source>
        <strain evidence="5 7">Z-7982</strain>
    </source>
</reference>
<feature type="domain" description="CNNM transmembrane" evidence="2">
    <location>
        <begin position="1"/>
        <end position="175"/>
    </location>
</feature>
<dbReference type="GeneID" id="30582184"/>
<evidence type="ECO:0000313" key="5">
    <source>
        <dbReference type="EMBL" id="SDW82845.1"/>
    </source>
</evidence>
<sequence length="341" mass="38809">MEIITWVLLLFFVSQSAMFSGLTIGLFGLSRLGLETEAESGNRDARKILNIRRDSNYLLTTLLWGNVAVNVLIALITDSIMGGTAAFVFSTVIITCFGEIMPQAYFTRKALKAGAYLTPLVKMYQLILYPFAKPSAIMLDWWLGKEEIMFFKERSLKKVLQRHIQSARSDIGSVEGQGALNFLTMDDTKITKEGNPIDPKSIIPLPTKNRKPVFPEFKQNLEDPFLKKISESGKKWIIITDPEGNPIRTLNSDDLLRDLAYGNITIDPEEYCHRPVIVMSPKTRLEEVIPKLRMYPEHDKGDIIDQDVIIYWTDEDKRIMTGSDILSRLLRGVVRRVETTF</sequence>
<dbReference type="InterPro" id="IPR002550">
    <property type="entry name" value="CNNM"/>
</dbReference>
<evidence type="ECO:0000313" key="7">
    <source>
        <dbReference type="Proteomes" id="UP000198669"/>
    </source>
</evidence>
<dbReference type="AlphaFoldDB" id="A0A1L3PZS7"/>